<keyword evidence="2" id="KW-1185">Reference proteome</keyword>
<evidence type="ECO:0000313" key="1">
    <source>
        <dbReference type="EMBL" id="KAE8710336.1"/>
    </source>
</evidence>
<protein>
    <submittedName>
        <fullName evidence="1">MYB7</fullName>
    </submittedName>
</protein>
<dbReference type="Proteomes" id="UP000436088">
    <property type="component" value="Unassembled WGS sequence"/>
</dbReference>
<name>A0A6A3B0T9_HIBSY</name>
<accession>A0A6A3B0T9</accession>
<evidence type="ECO:0000313" key="2">
    <source>
        <dbReference type="Proteomes" id="UP000436088"/>
    </source>
</evidence>
<organism evidence="1 2">
    <name type="scientific">Hibiscus syriacus</name>
    <name type="common">Rose of Sharon</name>
    <dbReference type="NCBI Taxonomy" id="106335"/>
    <lineage>
        <taxon>Eukaryota</taxon>
        <taxon>Viridiplantae</taxon>
        <taxon>Streptophyta</taxon>
        <taxon>Embryophyta</taxon>
        <taxon>Tracheophyta</taxon>
        <taxon>Spermatophyta</taxon>
        <taxon>Magnoliopsida</taxon>
        <taxon>eudicotyledons</taxon>
        <taxon>Gunneridae</taxon>
        <taxon>Pentapetalae</taxon>
        <taxon>rosids</taxon>
        <taxon>malvids</taxon>
        <taxon>Malvales</taxon>
        <taxon>Malvaceae</taxon>
        <taxon>Malvoideae</taxon>
        <taxon>Hibiscus</taxon>
    </lineage>
</organism>
<gene>
    <name evidence="1" type="ORF">F3Y22_tig00110324pilonHSYRG00053</name>
</gene>
<sequence length="154" mass="17204">MATKSLIRNGVLLMNRVFANQFLNSNPIINNRVVNQGLQITPQLFPSLSKTKPSLHLTQNDADSLSQVSSMGFLYPTGLPSLRFLLPDDTLSNYAFDCFEMKWENLLYAFLIIVPEIHQVSQCSVSPREHISLVPSGAKEIMDFSLGNVSFSQP</sequence>
<reference evidence="1" key="1">
    <citation type="submission" date="2019-09" db="EMBL/GenBank/DDBJ databases">
        <title>Draft genome information of white flower Hibiscus syriacus.</title>
        <authorList>
            <person name="Kim Y.-M."/>
        </authorList>
    </citation>
    <scope>NUCLEOTIDE SEQUENCE [LARGE SCALE GENOMIC DNA]</scope>
    <source>
        <strain evidence="1">YM2019G1</strain>
    </source>
</reference>
<comment type="caution">
    <text evidence="1">The sequence shown here is derived from an EMBL/GenBank/DDBJ whole genome shotgun (WGS) entry which is preliminary data.</text>
</comment>
<dbReference type="AlphaFoldDB" id="A0A6A3B0T9"/>
<dbReference type="EMBL" id="VEPZ02000931">
    <property type="protein sequence ID" value="KAE8710336.1"/>
    <property type="molecule type" value="Genomic_DNA"/>
</dbReference>
<proteinExistence type="predicted"/>